<dbReference type="RefSeq" id="WP_349300838.1">
    <property type="nucleotide sequence ID" value="NZ_JBEDNQ010000011.1"/>
</dbReference>
<evidence type="ECO:0000256" key="7">
    <source>
        <dbReference type="SAM" id="MobiDB-lite"/>
    </source>
</evidence>
<dbReference type="InterPro" id="IPR019410">
    <property type="entry name" value="Methyltransf_16"/>
</dbReference>
<keyword evidence="4" id="KW-0963">Cytoplasm</keyword>
<accession>A0ABV1KH58</accession>
<dbReference type="GO" id="GO:0008168">
    <property type="term" value="F:methyltransferase activity"/>
    <property type="evidence" value="ECO:0007669"/>
    <property type="project" value="UniProtKB-KW"/>
</dbReference>
<feature type="region of interest" description="Disordered" evidence="7">
    <location>
        <begin position="1"/>
        <end position="23"/>
    </location>
</feature>
<reference evidence="8 9" key="1">
    <citation type="submission" date="2024-03" db="EMBL/GenBank/DDBJ databases">
        <title>Draft genome sequence of Pseudonocardia nematodicida JCM 31783.</title>
        <authorList>
            <person name="Butdee W."/>
            <person name="Duangmal K."/>
        </authorList>
    </citation>
    <scope>NUCLEOTIDE SEQUENCE [LARGE SCALE GENOMIC DNA]</scope>
    <source>
        <strain evidence="8 9">JCM 31783</strain>
    </source>
</reference>
<dbReference type="EMBL" id="JBEDNQ010000011">
    <property type="protein sequence ID" value="MEQ3553780.1"/>
    <property type="molecule type" value="Genomic_DNA"/>
</dbReference>
<comment type="caution">
    <text evidence="8">The sequence shown here is derived from an EMBL/GenBank/DDBJ whole genome shotgun (WGS) entry which is preliminary data.</text>
</comment>
<keyword evidence="6" id="KW-0808">Transferase</keyword>
<dbReference type="EC" id="2.1.1.60" evidence="2"/>
<evidence type="ECO:0000256" key="3">
    <source>
        <dbReference type="ARBA" id="ARBA00020594"/>
    </source>
</evidence>
<organism evidence="8 9">
    <name type="scientific">Pseudonocardia nematodicida</name>
    <dbReference type="NCBI Taxonomy" id="1206997"/>
    <lineage>
        <taxon>Bacteria</taxon>
        <taxon>Bacillati</taxon>
        <taxon>Actinomycetota</taxon>
        <taxon>Actinomycetes</taxon>
        <taxon>Pseudonocardiales</taxon>
        <taxon>Pseudonocardiaceae</taxon>
        <taxon>Pseudonocardia</taxon>
    </lineage>
</organism>
<keyword evidence="5 8" id="KW-0489">Methyltransferase</keyword>
<keyword evidence="9" id="KW-1185">Reference proteome</keyword>
<dbReference type="InterPro" id="IPR025800">
    <property type="entry name" value="CaM-Lys-N-MeTrfase"/>
</dbReference>
<evidence type="ECO:0000256" key="1">
    <source>
        <dbReference type="ARBA" id="ARBA00004496"/>
    </source>
</evidence>
<dbReference type="Proteomes" id="UP001494902">
    <property type="component" value="Unassembled WGS sequence"/>
</dbReference>
<evidence type="ECO:0000256" key="4">
    <source>
        <dbReference type="ARBA" id="ARBA00022490"/>
    </source>
</evidence>
<gene>
    <name evidence="8" type="ORF">WIS52_25175</name>
</gene>
<evidence type="ECO:0000313" key="9">
    <source>
        <dbReference type="Proteomes" id="UP001494902"/>
    </source>
</evidence>
<evidence type="ECO:0000256" key="2">
    <source>
        <dbReference type="ARBA" id="ARBA00011914"/>
    </source>
</evidence>
<dbReference type="CDD" id="cd02440">
    <property type="entry name" value="AdoMet_MTases"/>
    <property type="match status" value="1"/>
</dbReference>
<name>A0ABV1KH58_9PSEU</name>
<evidence type="ECO:0000256" key="6">
    <source>
        <dbReference type="ARBA" id="ARBA00022679"/>
    </source>
</evidence>
<dbReference type="SUPFAM" id="SSF53335">
    <property type="entry name" value="S-adenosyl-L-methionine-dependent methyltransferases"/>
    <property type="match status" value="1"/>
</dbReference>
<evidence type="ECO:0000256" key="5">
    <source>
        <dbReference type="ARBA" id="ARBA00022603"/>
    </source>
</evidence>
<dbReference type="PANTHER" id="PTHR13539:SF3">
    <property type="entry name" value="CALMODULIN-LYSINE N-METHYLTRANSFERASE"/>
    <property type="match status" value="1"/>
</dbReference>
<dbReference type="InterPro" id="IPR029063">
    <property type="entry name" value="SAM-dependent_MTases_sf"/>
</dbReference>
<dbReference type="Pfam" id="PF10294">
    <property type="entry name" value="Methyltransf_16"/>
    <property type="match status" value="1"/>
</dbReference>
<dbReference type="GO" id="GO:0032259">
    <property type="term" value="P:methylation"/>
    <property type="evidence" value="ECO:0007669"/>
    <property type="project" value="UniProtKB-KW"/>
</dbReference>
<proteinExistence type="predicted"/>
<dbReference type="Gene3D" id="3.40.50.150">
    <property type="entry name" value="Vaccinia Virus protein VP39"/>
    <property type="match status" value="1"/>
</dbReference>
<protein>
    <recommendedName>
        <fullName evidence="3">Calmodulin-lysine N-methyltransferase</fullName>
        <ecNumber evidence="2">2.1.1.60</ecNumber>
    </recommendedName>
</protein>
<sequence>MPRPREPGPTGPGIVETVPLPRGPLPLLRPADPDDLPFDTVPIPAAGPAGAEELHPPHWAHLWPAGRALAVAVDETHLAGRRVVELGCGLGLPSLVAARADATAVLATDRSPAAVAWVEANARRLGAAVDTATVAFDEPVALRDGRWDLVLASDVLYGAAAAGALLELLPRITADDGEVWLTDPGRPEVPAWLDRARERWTVRTRPLPDGVALHVLHRRS</sequence>
<comment type="subcellular location">
    <subcellularLocation>
        <location evidence="1">Cytoplasm</location>
    </subcellularLocation>
</comment>
<evidence type="ECO:0000313" key="8">
    <source>
        <dbReference type="EMBL" id="MEQ3553780.1"/>
    </source>
</evidence>
<dbReference type="PANTHER" id="PTHR13539">
    <property type="entry name" value="CALMODULIN-LYSINE N-METHYLTRANSFERASE"/>
    <property type="match status" value="1"/>
</dbReference>